<dbReference type="Gene3D" id="3.40.50.720">
    <property type="entry name" value="NAD(P)-binding Rossmann-like Domain"/>
    <property type="match status" value="1"/>
</dbReference>
<dbReference type="InterPro" id="IPR036291">
    <property type="entry name" value="NAD(P)-bd_dom_sf"/>
</dbReference>
<protein>
    <recommendedName>
        <fullName evidence="6">L-aspartate dehydrogenase</fullName>
        <ecNumber evidence="6">1.4.1.21</ecNumber>
    </recommendedName>
</protein>
<dbReference type="EMBL" id="VMSJ01000001">
    <property type="protein sequence ID" value="TVT28953.1"/>
    <property type="molecule type" value="Genomic_DNA"/>
</dbReference>
<dbReference type="InterPro" id="IPR011182">
    <property type="entry name" value="L-Asp_DH"/>
</dbReference>
<dbReference type="GO" id="GO:0050661">
    <property type="term" value="F:NADP binding"/>
    <property type="evidence" value="ECO:0007669"/>
    <property type="project" value="UniProtKB-UniRule"/>
</dbReference>
<evidence type="ECO:0000313" key="10">
    <source>
        <dbReference type="Proteomes" id="UP000315103"/>
    </source>
</evidence>
<dbReference type="EC" id="1.4.1.21" evidence="6"/>
<dbReference type="PIRSF" id="PIRSF005227">
    <property type="entry name" value="Asp_dh_NAD_syn"/>
    <property type="match status" value="1"/>
</dbReference>
<evidence type="ECO:0000256" key="5">
    <source>
        <dbReference type="ARBA" id="ARBA00023027"/>
    </source>
</evidence>
<dbReference type="SUPFAM" id="SSF55347">
    <property type="entry name" value="Glyceraldehyde-3-phosphate dehydrogenase-like, C-terminal domain"/>
    <property type="match status" value="1"/>
</dbReference>
<comment type="miscellaneous">
    <text evidence="6">The iminoaspartate product is unstable in aqueous solution and can decompose to oxaloacetate and ammonia.</text>
</comment>
<dbReference type="NCBIfam" id="TIGR03855">
    <property type="entry name" value="NAD_NadX"/>
    <property type="match status" value="1"/>
</dbReference>
<feature type="binding site" evidence="6">
    <location>
        <position position="122"/>
    </location>
    <ligand>
        <name>NAD(+)</name>
        <dbReference type="ChEBI" id="CHEBI:57540"/>
    </ligand>
</feature>
<dbReference type="PANTHER" id="PTHR31873:SF6">
    <property type="entry name" value="ASPARTATE DEHYDROGENASE DOMAIN-CONTAINING PROTEIN"/>
    <property type="match status" value="1"/>
</dbReference>
<dbReference type="NCBIfam" id="NF009829">
    <property type="entry name" value="PRK13303.1-4"/>
    <property type="match status" value="1"/>
</dbReference>
<dbReference type="GO" id="GO:0009435">
    <property type="term" value="P:NAD+ biosynthetic process"/>
    <property type="evidence" value="ECO:0007669"/>
    <property type="project" value="UniProtKB-UniRule"/>
</dbReference>
<feature type="binding site" evidence="6">
    <location>
        <position position="180"/>
    </location>
    <ligand>
        <name>NAD(+)</name>
        <dbReference type="ChEBI" id="CHEBI:57540"/>
    </ligand>
</feature>
<evidence type="ECO:0000256" key="1">
    <source>
        <dbReference type="ARBA" id="ARBA00008331"/>
    </source>
</evidence>
<dbReference type="RefSeq" id="WP_145284702.1">
    <property type="nucleotide sequence ID" value="NZ_VMSJ01000001.1"/>
</dbReference>
<gene>
    <name evidence="6 9" type="primary">nadX</name>
    <name evidence="9" type="ORF">FO441_01365</name>
</gene>
<feature type="domain" description="Aspartate/homoserine dehydrogenase NAD-binding" evidence="8">
    <location>
        <begin position="7"/>
        <end position="119"/>
    </location>
</feature>
<comment type="catalytic activity">
    <reaction evidence="6">
        <text>L-aspartate + NADP(+) + H2O = oxaloacetate + NH4(+) + NADPH + H(+)</text>
        <dbReference type="Rhea" id="RHEA:11784"/>
        <dbReference type="ChEBI" id="CHEBI:15377"/>
        <dbReference type="ChEBI" id="CHEBI:15378"/>
        <dbReference type="ChEBI" id="CHEBI:16452"/>
        <dbReference type="ChEBI" id="CHEBI:28938"/>
        <dbReference type="ChEBI" id="CHEBI:29991"/>
        <dbReference type="ChEBI" id="CHEBI:57783"/>
        <dbReference type="ChEBI" id="CHEBI:58349"/>
        <dbReference type="EC" id="1.4.1.21"/>
    </reaction>
</comment>
<dbReference type="GO" id="GO:0016639">
    <property type="term" value="F:oxidoreductase activity, acting on the CH-NH2 group of donors, NAD or NADP as acceptor"/>
    <property type="evidence" value="ECO:0007669"/>
    <property type="project" value="UniProtKB-UniRule"/>
</dbReference>
<dbReference type="Gene3D" id="3.30.360.10">
    <property type="entry name" value="Dihydrodipicolinate Reductase, domain 2"/>
    <property type="match status" value="1"/>
</dbReference>
<comment type="caution">
    <text evidence="9">The sequence shown here is derived from an EMBL/GenBank/DDBJ whole genome shotgun (WGS) entry which is preliminary data.</text>
</comment>
<comment type="function">
    <text evidence="6">Specifically catalyzes the NAD or NADP-dependent dehydrogenation of L-aspartate to iminoaspartate.</text>
</comment>
<dbReference type="InterPro" id="IPR020626">
    <property type="entry name" value="Asp_DH_prok"/>
</dbReference>
<dbReference type="OrthoDB" id="1906017at2"/>
<dbReference type="PANTHER" id="PTHR31873">
    <property type="entry name" value="L-ASPARTATE DEHYDROGENASE-RELATED"/>
    <property type="match status" value="1"/>
</dbReference>
<dbReference type="HAMAP" id="MF_01265">
    <property type="entry name" value="NadX"/>
    <property type="match status" value="1"/>
</dbReference>
<accession>A0A558AXG5</accession>
<keyword evidence="2 6" id="KW-0662">Pyridine nucleotide biosynthesis</keyword>
<keyword evidence="5 6" id="KW-0520">NAD</keyword>
<dbReference type="NCBIfam" id="NF009828">
    <property type="entry name" value="PRK13303.1-3"/>
    <property type="match status" value="1"/>
</dbReference>
<dbReference type="InterPro" id="IPR022487">
    <property type="entry name" value="Asp_DH_arc"/>
</dbReference>
<sequence length="259" mass="28054">MNIGIIGAGAIANVMLERVNHDAHENLKITNVLVRDKEKYQHLEKDFDVQLHADLDAFLASDMDIVVEAANVEVAKSVLPQVLGEKDAMLISVGALAEGKFVAQLMQIAKKHDTTLHLPSGAIGGLDLLQNAQAYGELESVKLTSRKPAASLTYETTEAEKAVFEGKAIDAIKHFPKNMNVAVILAMAGIGMERTQVLLIADPRTDRNTHHIEVKGAFGKASFTIENNPLPENPKTSYLAAISILGTLERINRNFVIGG</sequence>
<feature type="domain" description="Aspartate dehydrogenase" evidence="7">
    <location>
        <begin position="158"/>
        <end position="244"/>
    </location>
</feature>
<dbReference type="GO" id="GO:0033735">
    <property type="term" value="F:aspartate dehydrogenase [NAD(P)+] activity"/>
    <property type="evidence" value="ECO:0007669"/>
    <property type="project" value="UniProtKB-EC"/>
</dbReference>
<dbReference type="Pfam" id="PF03447">
    <property type="entry name" value="NAD_binding_3"/>
    <property type="match status" value="1"/>
</dbReference>
<dbReference type="Proteomes" id="UP000315103">
    <property type="component" value="Unassembled WGS sequence"/>
</dbReference>
<keyword evidence="10" id="KW-1185">Reference proteome</keyword>
<feature type="active site" evidence="6">
    <location>
        <position position="210"/>
    </location>
</feature>
<dbReference type="InterPro" id="IPR005106">
    <property type="entry name" value="Asp/hSer_DH_NAD-bd"/>
</dbReference>
<evidence type="ECO:0000313" key="9">
    <source>
        <dbReference type="EMBL" id="TVT28953.1"/>
    </source>
</evidence>
<dbReference type="InterPro" id="IPR002811">
    <property type="entry name" value="Asp_DH"/>
</dbReference>
<comment type="catalytic activity">
    <reaction evidence="6">
        <text>L-aspartate + NAD(+) + H2O = oxaloacetate + NH4(+) + NADH + H(+)</text>
        <dbReference type="Rhea" id="RHEA:11788"/>
        <dbReference type="ChEBI" id="CHEBI:15377"/>
        <dbReference type="ChEBI" id="CHEBI:15378"/>
        <dbReference type="ChEBI" id="CHEBI:16452"/>
        <dbReference type="ChEBI" id="CHEBI:28938"/>
        <dbReference type="ChEBI" id="CHEBI:29991"/>
        <dbReference type="ChEBI" id="CHEBI:57540"/>
        <dbReference type="ChEBI" id="CHEBI:57945"/>
        <dbReference type="EC" id="1.4.1.21"/>
    </reaction>
</comment>
<dbReference type="GO" id="GO:0051287">
    <property type="term" value="F:NAD binding"/>
    <property type="evidence" value="ECO:0007669"/>
    <property type="project" value="UniProtKB-UniRule"/>
</dbReference>
<dbReference type="AlphaFoldDB" id="A0A558AXG5"/>
<evidence type="ECO:0000256" key="6">
    <source>
        <dbReference type="HAMAP-Rule" id="MF_01265"/>
    </source>
</evidence>
<keyword evidence="4 6" id="KW-0560">Oxidoreductase</keyword>
<dbReference type="UniPathway" id="UPA00253">
    <property type="reaction ID" value="UER00456"/>
</dbReference>
<dbReference type="SUPFAM" id="SSF51735">
    <property type="entry name" value="NAD(P)-binding Rossmann-fold domains"/>
    <property type="match status" value="1"/>
</dbReference>
<evidence type="ECO:0000259" key="7">
    <source>
        <dbReference type="Pfam" id="PF01958"/>
    </source>
</evidence>
<evidence type="ECO:0000256" key="4">
    <source>
        <dbReference type="ARBA" id="ARBA00023002"/>
    </source>
</evidence>
<keyword evidence="3 6" id="KW-0521">NADP</keyword>
<proteinExistence type="inferred from homology"/>
<evidence type="ECO:0000256" key="2">
    <source>
        <dbReference type="ARBA" id="ARBA00022642"/>
    </source>
</evidence>
<dbReference type="Pfam" id="PF01958">
    <property type="entry name" value="Asp_DH_C"/>
    <property type="match status" value="1"/>
</dbReference>
<comment type="pathway">
    <text evidence="6">Cofactor biosynthesis; NAD(+) biosynthesis; iminoaspartate from L-aspartate (dehydrogenase route): step 1/1.</text>
</comment>
<evidence type="ECO:0000259" key="8">
    <source>
        <dbReference type="Pfam" id="PF03447"/>
    </source>
</evidence>
<evidence type="ECO:0000256" key="3">
    <source>
        <dbReference type="ARBA" id="ARBA00022857"/>
    </source>
</evidence>
<name>A0A558AXG5_9STAP</name>
<comment type="similarity">
    <text evidence="1 6">Belongs to the L-aspartate dehydrogenase family.</text>
</comment>
<reference evidence="9 10" key="1">
    <citation type="submission" date="2019-07" db="EMBL/GenBank/DDBJ databases">
        <title>Salinicoccus cyprini sp. nov., isolated from gastro-intestinal tract of mirror carp, Cyprinus carpio var. specularis, collected from Gobind Sagar Reservoir, Himachal Pradesh, India.</title>
        <authorList>
            <person name="Talwar C."/>
            <person name="Singh A.K."/>
            <person name="Lal R."/>
            <person name="Negi R.K."/>
        </authorList>
    </citation>
    <scope>NUCLEOTIDE SEQUENCE [LARGE SCALE GENOMIC DNA]</scope>
    <source>
        <strain evidence="9 10">CT19</strain>
    </source>
</reference>
<organism evidence="9 10">
    <name type="scientific">Salinicoccus cyprini</name>
    <dbReference type="NCBI Taxonomy" id="2493691"/>
    <lineage>
        <taxon>Bacteria</taxon>
        <taxon>Bacillati</taxon>
        <taxon>Bacillota</taxon>
        <taxon>Bacilli</taxon>
        <taxon>Bacillales</taxon>
        <taxon>Staphylococcaceae</taxon>
        <taxon>Salinicoccus</taxon>
    </lineage>
</organism>